<sequence>MIPRSSLRLFGGGNTGRTYIFSVFLRNFQVRSFECKFDSYYGEPISQFGDLIAFNLDSILFSFFVNLEFKPILYRKEEIEFIPI</sequence>
<evidence type="ECO:0000313" key="2">
    <source>
        <dbReference type="Proteomes" id="UP000001340"/>
    </source>
</evidence>
<proteinExistence type="predicted"/>
<accession>A0A0E2D443</accession>
<name>A0A0E2D443_LEPIR</name>
<comment type="caution">
    <text evidence="1">The sequence shown here is derived from an EMBL/GenBank/DDBJ whole genome shotgun (WGS) entry which is preliminary data.</text>
</comment>
<reference evidence="1 2" key="1">
    <citation type="submission" date="2012-10" db="EMBL/GenBank/DDBJ databases">
        <authorList>
            <person name="Harkins D.M."/>
            <person name="Durkin A.S."/>
            <person name="Brinkac L.M."/>
            <person name="Haft D.H."/>
            <person name="Selengut J.D."/>
            <person name="Sanka R."/>
            <person name="DePew J."/>
            <person name="Purushe J."/>
            <person name="Chanthongthip A."/>
            <person name="Lattana O."/>
            <person name="Phetsouvanh R."/>
            <person name="Newton P.N."/>
            <person name="Vinetz J.M."/>
            <person name="Sutton G.G."/>
            <person name="Nierman W.C."/>
            <person name="Fouts D.E."/>
        </authorList>
    </citation>
    <scope>NUCLEOTIDE SEQUENCE [LARGE SCALE GENOMIC DNA]</scope>
    <source>
        <strain evidence="1 2">UI 12758</strain>
    </source>
</reference>
<organism evidence="1 2">
    <name type="scientific">Leptospira interrogans str. UI 12758</name>
    <dbReference type="NCBI Taxonomy" id="1049938"/>
    <lineage>
        <taxon>Bacteria</taxon>
        <taxon>Pseudomonadati</taxon>
        <taxon>Spirochaetota</taxon>
        <taxon>Spirochaetia</taxon>
        <taxon>Leptospirales</taxon>
        <taxon>Leptospiraceae</taxon>
        <taxon>Leptospira</taxon>
    </lineage>
</organism>
<protein>
    <submittedName>
        <fullName evidence="1">Uncharacterized protein</fullName>
    </submittedName>
</protein>
<evidence type="ECO:0000313" key="1">
    <source>
        <dbReference type="EMBL" id="EKR54354.1"/>
    </source>
</evidence>
<dbReference type="EMBL" id="AHNR02000045">
    <property type="protein sequence ID" value="EKR54354.1"/>
    <property type="molecule type" value="Genomic_DNA"/>
</dbReference>
<dbReference type="Proteomes" id="UP000001340">
    <property type="component" value="Unassembled WGS sequence"/>
</dbReference>
<dbReference type="AlphaFoldDB" id="A0A0E2D443"/>
<gene>
    <name evidence="1" type="ORF">LEP1GSC105_2886</name>
</gene>